<protein>
    <submittedName>
        <fullName evidence="9">Starch-binding protein</fullName>
    </submittedName>
</protein>
<comment type="similarity">
    <text evidence="2">Belongs to the SusD family.</text>
</comment>
<dbReference type="RefSeq" id="WP_188814211.1">
    <property type="nucleotide sequence ID" value="NZ_BMHT01000004.1"/>
</dbReference>
<sequence>MKINNKQIIFSRGLALVLALGLGACNDLDEYNPSNATADTVWSTPEGFVTVVNGAYSEQRSWYGKEDGEFMGESGTDLWFNRDKNTYAGQLTQYAGLTPLQGNPNRAAWTLLWRSINLCNAGINRINEAGFTSVQEKNQREGELRFLRAYYYWHVVETWGGVMLRTEETKEPIVTATRSSVSAFYDLIISDLEFAAANLPVSWGNEYSRATNKAAMGFLARAYLSRAYYSSGSDAQGFFTKARDMANSVITRKAELKVDLWPSYADLFNPTNNKRQGRDGGEALYVISNSTNQSLNYDDQGNRLFQVFQTPYNGKPGLEQSLAYGYENNRRLMPTLTLLDLYDATKDSRYEGSFQEVWLANKAYTWTAADVKTYSKDASLVGKQVKVGDTALVITKRALPNKSLKSYVVYDRNDVYAPNRTIRDGLNFVTLKKFFDPNRSAPNVQAGTNDVVVMRLAEMYLISAEAEFQLGNRAAAATMINVLRTRAAKKTPVNQTTAMQITAADVTLDFILDERAREFAGENIRWFDVKRMKGVRSGDDFVNYIKQRNPDITQVQPFHVLRPIRQEELNALTNGAEFGQNPGY</sequence>
<evidence type="ECO:0000313" key="10">
    <source>
        <dbReference type="Proteomes" id="UP000632273"/>
    </source>
</evidence>
<dbReference type="InterPro" id="IPR033985">
    <property type="entry name" value="SusD-like_N"/>
</dbReference>
<evidence type="ECO:0000259" key="7">
    <source>
        <dbReference type="Pfam" id="PF07980"/>
    </source>
</evidence>
<accession>A0ABQ1U6V6</accession>
<evidence type="ECO:0000256" key="1">
    <source>
        <dbReference type="ARBA" id="ARBA00004442"/>
    </source>
</evidence>
<evidence type="ECO:0000256" key="2">
    <source>
        <dbReference type="ARBA" id="ARBA00006275"/>
    </source>
</evidence>
<proteinExistence type="inferred from homology"/>
<dbReference type="Pfam" id="PF14322">
    <property type="entry name" value="SusD-like_3"/>
    <property type="match status" value="1"/>
</dbReference>
<dbReference type="Pfam" id="PF07980">
    <property type="entry name" value="SusD_RagB"/>
    <property type="match status" value="1"/>
</dbReference>
<feature type="chain" id="PRO_5046303477" evidence="6">
    <location>
        <begin position="27"/>
        <end position="584"/>
    </location>
</feature>
<dbReference type="EMBL" id="BMHT01000004">
    <property type="protein sequence ID" value="GGF11645.1"/>
    <property type="molecule type" value="Genomic_DNA"/>
</dbReference>
<dbReference type="SUPFAM" id="SSF48452">
    <property type="entry name" value="TPR-like"/>
    <property type="match status" value="1"/>
</dbReference>
<comment type="caution">
    <text evidence="9">The sequence shown here is derived from an EMBL/GenBank/DDBJ whole genome shotgun (WGS) entry which is preliminary data.</text>
</comment>
<keyword evidence="4" id="KW-0472">Membrane</keyword>
<dbReference type="InterPro" id="IPR011990">
    <property type="entry name" value="TPR-like_helical_dom_sf"/>
</dbReference>
<dbReference type="Gene3D" id="1.25.40.390">
    <property type="match status" value="1"/>
</dbReference>
<organism evidence="9 10">
    <name type="scientific">Hymenobacter cavernae</name>
    <dbReference type="NCBI Taxonomy" id="2044852"/>
    <lineage>
        <taxon>Bacteria</taxon>
        <taxon>Pseudomonadati</taxon>
        <taxon>Bacteroidota</taxon>
        <taxon>Cytophagia</taxon>
        <taxon>Cytophagales</taxon>
        <taxon>Hymenobacteraceae</taxon>
        <taxon>Hymenobacter</taxon>
    </lineage>
</organism>
<feature type="domain" description="RagB/SusD" evidence="7">
    <location>
        <begin position="315"/>
        <end position="584"/>
    </location>
</feature>
<comment type="subcellular location">
    <subcellularLocation>
        <location evidence="1">Cell outer membrane</location>
    </subcellularLocation>
</comment>
<evidence type="ECO:0000256" key="5">
    <source>
        <dbReference type="ARBA" id="ARBA00023237"/>
    </source>
</evidence>
<evidence type="ECO:0000256" key="3">
    <source>
        <dbReference type="ARBA" id="ARBA00022729"/>
    </source>
</evidence>
<dbReference type="PROSITE" id="PS51257">
    <property type="entry name" value="PROKAR_LIPOPROTEIN"/>
    <property type="match status" value="1"/>
</dbReference>
<dbReference type="InterPro" id="IPR012944">
    <property type="entry name" value="SusD_RagB_dom"/>
</dbReference>
<feature type="domain" description="SusD-like N-terminal" evidence="8">
    <location>
        <begin position="101"/>
        <end position="224"/>
    </location>
</feature>
<keyword evidence="3 6" id="KW-0732">Signal</keyword>
<evidence type="ECO:0000256" key="4">
    <source>
        <dbReference type="ARBA" id="ARBA00023136"/>
    </source>
</evidence>
<name>A0ABQ1U6V6_9BACT</name>
<evidence type="ECO:0000313" key="9">
    <source>
        <dbReference type="EMBL" id="GGF11645.1"/>
    </source>
</evidence>
<evidence type="ECO:0000256" key="6">
    <source>
        <dbReference type="SAM" id="SignalP"/>
    </source>
</evidence>
<reference evidence="10" key="1">
    <citation type="journal article" date="2019" name="Int. J. Syst. Evol. Microbiol.">
        <title>The Global Catalogue of Microorganisms (GCM) 10K type strain sequencing project: providing services to taxonomists for standard genome sequencing and annotation.</title>
        <authorList>
            <consortium name="The Broad Institute Genomics Platform"/>
            <consortium name="The Broad Institute Genome Sequencing Center for Infectious Disease"/>
            <person name="Wu L."/>
            <person name="Ma J."/>
        </authorList>
    </citation>
    <scope>NUCLEOTIDE SEQUENCE [LARGE SCALE GENOMIC DNA]</scope>
    <source>
        <strain evidence="10">CGMCC 1.15197</strain>
    </source>
</reference>
<feature type="signal peptide" evidence="6">
    <location>
        <begin position="1"/>
        <end position="26"/>
    </location>
</feature>
<gene>
    <name evidence="9" type="ORF">GCM10011383_23540</name>
</gene>
<keyword evidence="10" id="KW-1185">Reference proteome</keyword>
<dbReference type="Proteomes" id="UP000632273">
    <property type="component" value="Unassembled WGS sequence"/>
</dbReference>
<keyword evidence="5" id="KW-0998">Cell outer membrane</keyword>
<evidence type="ECO:0000259" key="8">
    <source>
        <dbReference type="Pfam" id="PF14322"/>
    </source>
</evidence>